<dbReference type="EMBL" id="JAMKPW020000017">
    <property type="protein sequence ID" value="KAK8209130.1"/>
    <property type="molecule type" value="Genomic_DNA"/>
</dbReference>
<dbReference type="Proteomes" id="UP001320706">
    <property type="component" value="Unassembled WGS sequence"/>
</dbReference>
<accession>A0ACC3SGL5</accession>
<evidence type="ECO:0000313" key="2">
    <source>
        <dbReference type="Proteomes" id="UP001320706"/>
    </source>
</evidence>
<protein>
    <submittedName>
        <fullName evidence="1">Uncharacterized protein</fullName>
    </submittedName>
</protein>
<gene>
    <name evidence="1" type="ORF">M8818_003825</name>
</gene>
<evidence type="ECO:0000313" key="1">
    <source>
        <dbReference type="EMBL" id="KAK8209130.1"/>
    </source>
</evidence>
<organism evidence="1 2">
    <name type="scientific">Zalaria obscura</name>
    <dbReference type="NCBI Taxonomy" id="2024903"/>
    <lineage>
        <taxon>Eukaryota</taxon>
        <taxon>Fungi</taxon>
        <taxon>Dikarya</taxon>
        <taxon>Ascomycota</taxon>
        <taxon>Pezizomycotina</taxon>
        <taxon>Dothideomycetes</taxon>
        <taxon>Dothideomycetidae</taxon>
        <taxon>Dothideales</taxon>
        <taxon>Zalariaceae</taxon>
        <taxon>Zalaria</taxon>
    </lineage>
</organism>
<sequence>MIDFTLTEQQEQLRNGAHQFGTSILSQARATYSQHNTQVERFRSLRPIYSQAVKAGLIKGQIPAALGGTAGPLIDAAILVEEIYHVDPSAALNILGTGLGLTPLILGGSKDQQARLLEPFLAGEGEPMASLVHSEPDGSANWLEKGGRGLQTTARRDGDDWIINGEKLWTTNSGGWDGKGADLQCVACRHSQDGGPQDNSVDPKDSVMVLLVTKDVLAANSPDAYCVLREPELAGHVAASGCHSRFTDLRVPAENVLAPPGQGAQLIEQTFASSAAIVGAMAVSLMRATFEAALNFAKTDTRGGSVPILERQSVADLLIDIKMRIETSRLLTWKALHCLENGPGDYHARLELALEAKVFASDNAVKSCVDAMKAVGVASYSKEQPFSQLLNDAVCLPLFDGGNVGIRRRQIEQIFQQEGYEPWAATYGS</sequence>
<comment type="caution">
    <text evidence="1">The sequence shown here is derived from an EMBL/GenBank/DDBJ whole genome shotgun (WGS) entry which is preliminary data.</text>
</comment>
<reference evidence="1" key="1">
    <citation type="submission" date="2024-02" db="EMBL/GenBank/DDBJ databases">
        <title>Metagenome Assembled Genome of Zalaria obscura JY119.</title>
        <authorList>
            <person name="Vighnesh L."/>
            <person name="Jagadeeshwari U."/>
            <person name="Venkata Ramana C."/>
            <person name="Sasikala C."/>
        </authorList>
    </citation>
    <scope>NUCLEOTIDE SEQUENCE</scope>
    <source>
        <strain evidence="1">JY119</strain>
    </source>
</reference>
<proteinExistence type="predicted"/>
<keyword evidence="2" id="KW-1185">Reference proteome</keyword>
<name>A0ACC3SGL5_9PEZI</name>